<sequence>MFSDNLGNLYIVAAPSGGGKTSLVKKLIEMVDEIEVSVSHTTRPMRPGEKDGVDYFFVDEEQFVSMVNEGAFIEHARVFNHWYGTSVAQINKRLQFGIDVVLDIDWQGAEQIRHAYPDAVSVFIIPPSLDALKERLMNRRQDKDNVISERMTKAQDELGHYPEFDYLIVNDDFEKAAMELRSIVIANRLRIEKQVNKQAKLLSFLLSSQ</sequence>
<dbReference type="OrthoDB" id="9808150at2"/>
<reference evidence="12 13" key="1">
    <citation type="submission" date="2018-02" db="EMBL/GenBank/DDBJ databases">
        <title>Draft genome sequences of four Legionella pneumophila clinical strains isolated in Ontario.</title>
        <authorList>
            <person name="Fortuna A."/>
            <person name="Ramnarine R."/>
            <person name="Li A."/>
            <person name="Frantz C."/>
            <person name="Mallo G."/>
        </authorList>
    </citation>
    <scope>NUCLEOTIDE SEQUENCE [LARGE SCALE GENOMIC DNA]</scope>
    <source>
        <strain evidence="12 13">LG61</strain>
    </source>
</reference>
<dbReference type="AlphaFoldDB" id="A0A2S6EXU2"/>
<comment type="caution">
    <text evidence="12">The sequence shown here is derived from an EMBL/GenBank/DDBJ whole genome shotgun (WGS) entry which is preliminary data.</text>
</comment>
<comment type="function">
    <text evidence="11">Essential for recycling GMP and indirectly, cGMP.</text>
</comment>
<dbReference type="InterPro" id="IPR027417">
    <property type="entry name" value="P-loop_NTPase"/>
</dbReference>
<dbReference type="Gene3D" id="3.40.50.300">
    <property type="entry name" value="P-loop containing nucleotide triphosphate hydrolases"/>
    <property type="match status" value="1"/>
</dbReference>
<dbReference type="InterPro" id="IPR020590">
    <property type="entry name" value="Guanylate_kinase_CS"/>
</dbReference>
<proteinExistence type="inferred from homology"/>
<evidence type="ECO:0000256" key="1">
    <source>
        <dbReference type="ARBA" id="ARBA00004496"/>
    </source>
</evidence>
<dbReference type="InterPro" id="IPR017665">
    <property type="entry name" value="Guanylate_kinase"/>
</dbReference>
<evidence type="ECO:0000256" key="11">
    <source>
        <dbReference type="HAMAP-Rule" id="MF_00328"/>
    </source>
</evidence>
<evidence type="ECO:0000256" key="6">
    <source>
        <dbReference type="ARBA" id="ARBA00022679"/>
    </source>
</evidence>
<dbReference type="NCBIfam" id="TIGR03263">
    <property type="entry name" value="guanyl_kin"/>
    <property type="match status" value="1"/>
</dbReference>
<dbReference type="SUPFAM" id="SSF52540">
    <property type="entry name" value="P-loop containing nucleoside triphosphate hydrolases"/>
    <property type="match status" value="1"/>
</dbReference>
<evidence type="ECO:0000256" key="9">
    <source>
        <dbReference type="ARBA" id="ARBA00022840"/>
    </source>
</evidence>
<dbReference type="SMART" id="SM00072">
    <property type="entry name" value="GuKc"/>
    <property type="match status" value="1"/>
</dbReference>
<evidence type="ECO:0000313" key="12">
    <source>
        <dbReference type="EMBL" id="PPK30007.1"/>
    </source>
</evidence>
<dbReference type="PANTHER" id="PTHR23117">
    <property type="entry name" value="GUANYLATE KINASE-RELATED"/>
    <property type="match status" value="1"/>
</dbReference>
<keyword evidence="5 11" id="KW-0963">Cytoplasm</keyword>
<dbReference type="HAMAP" id="MF_00328">
    <property type="entry name" value="Guanylate_kinase"/>
    <property type="match status" value="1"/>
</dbReference>
<keyword evidence="9 11" id="KW-0067">ATP-binding</keyword>
<evidence type="ECO:0000256" key="2">
    <source>
        <dbReference type="ARBA" id="ARBA00005790"/>
    </source>
</evidence>
<comment type="similarity">
    <text evidence="2 11">Belongs to the guanylate kinase family.</text>
</comment>
<comment type="catalytic activity">
    <reaction evidence="11">
        <text>GMP + ATP = GDP + ADP</text>
        <dbReference type="Rhea" id="RHEA:20780"/>
        <dbReference type="ChEBI" id="CHEBI:30616"/>
        <dbReference type="ChEBI" id="CHEBI:58115"/>
        <dbReference type="ChEBI" id="CHEBI:58189"/>
        <dbReference type="ChEBI" id="CHEBI:456216"/>
        <dbReference type="EC" id="2.7.4.8"/>
    </reaction>
</comment>
<dbReference type="EC" id="2.7.4.8" evidence="3 11"/>
<keyword evidence="7 11" id="KW-0547">Nucleotide-binding</keyword>
<dbReference type="InterPro" id="IPR008144">
    <property type="entry name" value="Guanylate_kin-like_dom"/>
</dbReference>
<dbReference type="GO" id="GO:0005829">
    <property type="term" value="C:cytosol"/>
    <property type="evidence" value="ECO:0007669"/>
    <property type="project" value="TreeGrafter"/>
</dbReference>
<dbReference type="GO" id="GO:0004385">
    <property type="term" value="F:GMP kinase activity"/>
    <property type="evidence" value="ECO:0007669"/>
    <property type="project" value="UniProtKB-UniRule"/>
</dbReference>
<gene>
    <name evidence="11" type="primary">gmk</name>
    <name evidence="12" type="ORF">C3928_10245</name>
</gene>
<evidence type="ECO:0000313" key="13">
    <source>
        <dbReference type="Proteomes" id="UP000239239"/>
    </source>
</evidence>
<evidence type="ECO:0000256" key="5">
    <source>
        <dbReference type="ARBA" id="ARBA00022490"/>
    </source>
</evidence>
<dbReference type="FunFam" id="3.30.63.10:FF:000002">
    <property type="entry name" value="Guanylate kinase 1"/>
    <property type="match status" value="1"/>
</dbReference>
<dbReference type="RefSeq" id="WP_027229208.1">
    <property type="nucleotide sequence ID" value="NZ_CP017601.1"/>
</dbReference>
<keyword evidence="8 11" id="KW-0418">Kinase</keyword>
<organism evidence="12 13">
    <name type="scientific">Legionella pneumophila</name>
    <dbReference type="NCBI Taxonomy" id="446"/>
    <lineage>
        <taxon>Bacteria</taxon>
        <taxon>Pseudomonadati</taxon>
        <taxon>Pseudomonadota</taxon>
        <taxon>Gammaproteobacteria</taxon>
        <taxon>Legionellales</taxon>
        <taxon>Legionellaceae</taxon>
        <taxon>Legionella</taxon>
    </lineage>
</organism>
<dbReference type="FunFam" id="3.40.50.300:FF:000084">
    <property type="entry name" value="Guanylate kinase"/>
    <property type="match status" value="1"/>
</dbReference>
<dbReference type="EMBL" id="PQWY01000015">
    <property type="protein sequence ID" value="PPK30007.1"/>
    <property type="molecule type" value="Genomic_DNA"/>
</dbReference>
<dbReference type="InterPro" id="IPR008145">
    <property type="entry name" value="GK/Ca_channel_bsu"/>
</dbReference>
<accession>A0A2S6EXU2</accession>
<dbReference type="Pfam" id="PF00625">
    <property type="entry name" value="Guanylate_kin"/>
    <property type="match status" value="1"/>
</dbReference>
<evidence type="ECO:0000256" key="7">
    <source>
        <dbReference type="ARBA" id="ARBA00022741"/>
    </source>
</evidence>
<evidence type="ECO:0000256" key="4">
    <source>
        <dbReference type="ARBA" id="ARBA00016296"/>
    </source>
</evidence>
<dbReference type="PANTHER" id="PTHR23117:SF13">
    <property type="entry name" value="GUANYLATE KINASE"/>
    <property type="match status" value="1"/>
</dbReference>
<feature type="binding site" evidence="11">
    <location>
        <begin position="14"/>
        <end position="21"/>
    </location>
    <ligand>
        <name>ATP</name>
        <dbReference type="ChEBI" id="CHEBI:30616"/>
    </ligand>
</feature>
<dbReference type="GO" id="GO:0005524">
    <property type="term" value="F:ATP binding"/>
    <property type="evidence" value="ECO:0007669"/>
    <property type="project" value="UniProtKB-UniRule"/>
</dbReference>
<dbReference type="Gene3D" id="3.30.63.10">
    <property type="entry name" value="Guanylate Kinase phosphate binding domain"/>
    <property type="match status" value="1"/>
</dbReference>
<comment type="subcellular location">
    <subcellularLocation>
        <location evidence="1 11">Cytoplasm</location>
    </subcellularLocation>
</comment>
<protein>
    <recommendedName>
        <fullName evidence="4 11">Guanylate kinase</fullName>
        <ecNumber evidence="3 11">2.7.4.8</ecNumber>
    </recommendedName>
    <alternativeName>
        <fullName evidence="10 11">GMP kinase</fullName>
    </alternativeName>
</protein>
<dbReference type="Proteomes" id="UP000239239">
    <property type="component" value="Unassembled WGS sequence"/>
</dbReference>
<evidence type="ECO:0000256" key="8">
    <source>
        <dbReference type="ARBA" id="ARBA00022777"/>
    </source>
</evidence>
<dbReference type="PROSITE" id="PS50052">
    <property type="entry name" value="GUANYLATE_KINASE_2"/>
    <property type="match status" value="1"/>
</dbReference>
<name>A0A2S6EXU2_LEGPN</name>
<dbReference type="PROSITE" id="PS00856">
    <property type="entry name" value="GUANYLATE_KINASE_1"/>
    <property type="match status" value="1"/>
</dbReference>
<evidence type="ECO:0000256" key="3">
    <source>
        <dbReference type="ARBA" id="ARBA00012961"/>
    </source>
</evidence>
<dbReference type="CDD" id="cd00071">
    <property type="entry name" value="GMPK"/>
    <property type="match status" value="1"/>
</dbReference>
<evidence type="ECO:0000256" key="10">
    <source>
        <dbReference type="ARBA" id="ARBA00030128"/>
    </source>
</evidence>
<keyword evidence="6 11" id="KW-0808">Transferase</keyword>